<feature type="signal peptide" evidence="2">
    <location>
        <begin position="1"/>
        <end position="37"/>
    </location>
</feature>
<dbReference type="Proteomes" id="UP001304298">
    <property type="component" value="Unassembled WGS sequence"/>
</dbReference>
<reference evidence="3 4" key="1">
    <citation type="submission" date="2023-12" db="EMBL/GenBank/DDBJ databases">
        <title>Amycolatopsis sp. V23-08.</title>
        <authorList>
            <person name="Somphong A."/>
        </authorList>
    </citation>
    <scope>NUCLEOTIDE SEQUENCE [LARGE SCALE GENOMIC DNA]</scope>
    <source>
        <strain evidence="3 4">V23-08</strain>
    </source>
</reference>
<evidence type="ECO:0000313" key="4">
    <source>
        <dbReference type="Proteomes" id="UP001304298"/>
    </source>
</evidence>
<sequence length="1091" mass="114898">MLFPSFRKIHWALAGTALTLVAALASWLLWPSSSATAKPDPGPGHLVSYAAAAGRLAGLDATETDEQVRDWARLSLAARLQLDTAQVRDNLYDTFPLRDMGFADLTRQPTGPGRTLLDGSGTLHVLVPTGDPHEARTVGLALDQHRTDSGADASQVQVHHYAIDSAAWTIRITDDGAMAADAARAKYGYVSEQVGTTENLAAFLARTSSLSTVEDRGGELWAGGWAWPGEPTGLLDAEDVSVLQRGYAQLTGPTPGFSLDPVPSETDADLLASIPGLRPDLAARIAQDEWAGSPESSEDLLNLVDEALFDGDVPAGTLTDAGLPTDRTALWGVSNALTHRPVFSQARYDGGLAGTKVGMTLFYTDYVAKNWVADVGTGVPTAAVGGFVRESEAVTPWSECDGSGGADESGRLWFAQSDAGFAYGAGKVSLGANTTRLFSRADAPGGGQGDEVEPSYAAGRGLHWWDQHFQAVADYERQYERLDQIMRWSGALDWLVGKTSARLPQLPDSQIRSDLKFADWYRENTELKERGDVGFVTPPSAKQEAVVSIPSKASLECGGQSIRGGVSLGDRTTRTADKTFRASLPAGIDRAGLQDPSSTFDGTSGSGRIQEVTALDDQANVVDDVTRTLRPAPDGGSAIGVEATGRKVAPYGGLKVWRAEQSPRRFDVELRADHGRVSQRMSMQGTDLGELVATRQSADLVTVQWRRGLVDRVRTALESVQNRFASNPGGAVPPVTDGALYSTEDAGGRWSSRVGGPDEPWLSVGDTVSPPADALAFRLGGPDRAGEARFLIGQLAPHPTLDGPWLDVTSSPGHGTVVASVGGPPKNHQTVRVSAQDGKSADLSWADGHVYVPAGDPLLGVNGTVEGAALLRDFPRVLDAMELAGKARDGLIRAVDLGSDGVALVKPDEIQLLPAADPGAERVVRATGPAGSPPPTVRVVAGRLEHVDTSRLTTSASRTSDLGQVLGEPGADVYLHEGMRATLSVADGPILVEALPHDTKVTVREARLDDEQASQPVTAPDVRVYEGQDWQFVGGLGRGFVTGVAGQAPSIGTGTPSATTSTTPSGPSPQARRKILLVCPDTGQPLAGCTD</sequence>
<evidence type="ECO:0000256" key="2">
    <source>
        <dbReference type="SAM" id="SignalP"/>
    </source>
</evidence>
<name>A0ABU5R9J9_9PSEU</name>
<dbReference type="RefSeq" id="WP_323330667.1">
    <property type="nucleotide sequence ID" value="NZ_JAYFSI010000006.1"/>
</dbReference>
<evidence type="ECO:0000256" key="1">
    <source>
        <dbReference type="SAM" id="MobiDB-lite"/>
    </source>
</evidence>
<proteinExistence type="predicted"/>
<protein>
    <submittedName>
        <fullName evidence="3">Uncharacterized protein</fullName>
    </submittedName>
</protein>
<organism evidence="3 4">
    <name type="scientific">Amycolatopsis heterodermiae</name>
    <dbReference type="NCBI Taxonomy" id="3110235"/>
    <lineage>
        <taxon>Bacteria</taxon>
        <taxon>Bacillati</taxon>
        <taxon>Actinomycetota</taxon>
        <taxon>Actinomycetes</taxon>
        <taxon>Pseudonocardiales</taxon>
        <taxon>Pseudonocardiaceae</taxon>
        <taxon>Amycolatopsis</taxon>
    </lineage>
</organism>
<evidence type="ECO:0000313" key="3">
    <source>
        <dbReference type="EMBL" id="MEA5362908.1"/>
    </source>
</evidence>
<comment type="caution">
    <text evidence="3">The sequence shown here is derived from an EMBL/GenBank/DDBJ whole genome shotgun (WGS) entry which is preliminary data.</text>
</comment>
<feature type="chain" id="PRO_5045411986" evidence="2">
    <location>
        <begin position="38"/>
        <end position="1091"/>
    </location>
</feature>
<gene>
    <name evidence="3" type="ORF">VA596_25475</name>
</gene>
<accession>A0ABU5R9J9</accession>
<feature type="compositionally biased region" description="Low complexity" evidence="1">
    <location>
        <begin position="1049"/>
        <end position="1069"/>
    </location>
</feature>
<feature type="region of interest" description="Disordered" evidence="1">
    <location>
        <begin position="1047"/>
        <end position="1070"/>
    </location>
</feature>
<keyword evidence="2" id="KW-0732">Signal</keyword>
<keyword evidence="4" id="KW-1185">Reference proteome</keyword>
<dbReference type="EMBL" id="JAYFSI010000006">
    <property type="protein sequence ID" value="MEA5362908.1"/>
    <property type="molecule type" value="Genomic_DNA"/>
</dbReference>